<dbReference type="PANTHER" id="PTHR38042">
    <property type="entry name" value="UROPORPHYRINOGEN-III SYNTHASE, CHLOROPLASTIC"/>
    <property type="match status" value="1"/>
</dbReference>
<dbReference type="UniPathway" id="UPA00251">
    <property type="reaction ID" value="UER00320"/>
</dbReference>
<dbReference type="GO" id="GO:0004852">
    <property type="term" value="F:uroporphyrinogen-III synthase activity"/>
    <property type="evidence" value="ECO:0007669"/>
    <property type="project" value="UniProtKB-UniRule"/>
</dbReference>
<keyword evidence="4 7" id="KW-0456">Lyase</keyword>
<dbReference type="Gene3D" id="3.40.50.10090">
    <property type="match status" value="1"/>
</dbReference>
<comment type="pathway">
    <text evidence="1 7">Porphyrin-containing compound metabolism; protoporphyrin-IX biosynthesis; coproporphyrinogen-III from 5-aminolevulinate: step 3/4.</text>
</comment>
<feature type="region of interest" description="Disordered" evidence="8">
    <location>
        <begin position="248"/>
        <end position="273"/>
    </location>
</feature>
<evidence type="ECO:0000313" key="11">
    <source>
        <dbReference type="Proteomes" id="UP000653305"/>
    </source>
</evidence>
<evidence type="ECO:0000256" key="4">
    <source>
        <dbReference type="ARBA" id="ARBA00023239"/>
    </source>
</evidence>
<dbReference type="InterPro" id="IPR003754">
    <property type="entry name" value="4pyrrol_synth_uPrphyn_synth"/>
</dbReference>
<dbReference type="EMBL" id="BMAC01000898">
    <property type="protein sequence ID" value="GFQ04047.1"/>
    <property type="molecule type" value="Genomic_DNA"/>
</dbReference>
<dbReference type="SUPFAM" id="SSF69618">
    <property type="entry name" value="HemD-like"/>
    <property type="match status" value="1"/>
</dbReference>
<reference evidence="10" key="1">
    <citation type="submission" date="2020-07" db="EMBL/GenBank/DDBJ databases">
        <title>Ethylene signaling mediates host invasion by parasitic plants.</title>
        <authorList>
            <person name="Yoshida S."/>
        </authorList>
    </citation>
    <scope>NUCLEOTIDE SEQUENCE</scope>
    <source>
        <strain evidence="10">Okayama</strain>
    </source>
</reference>
<dbReference type="Pfam" id="PF02602">
    <property type="entry name" value="HEM4"/>
    <property type="match status" value="1"/>
</dbReference>
<evidence type="ECO:0000259" key="9">
    <source>
        <dbReference type="Pfam" id="PF02602"/>
    </source>
</evidence>
<dbReference type="GO" id="GO:0009507">
    <property type="term" value="C:chloroplast"/>
    <property type="evidence" value="ECO:0007669"/>
    <property type="project" value="TreeGrafter"/>
</dbReference>
<dbReference type="InterPro" id="IPR036108">
    <property type="entry name" value="4pyrrol_syn_uPrphyn_synt_sf"/>
</dbReference>
<comment type="function">
    <text evidence="7">Catalyzes cyclization of the linear tetrapyrrole, hydroxymethylbilane, to the macrocyclic uroporphyrinogen III.</text>
</comment>
<name>A0A830CXT5_9LAMI</name>
<dbReference type="CDD" id="cd06578">
    <property type="entry name" value="HemD"/>
    <property type="match status" value="1"/>
</dbReference>
<evidence type="ECO:0000313" key="10">
    <source>
        <dbReference type="EMBL" id="GFQ04047.1"/>
    </source>
</evidence>
<evidence type="ECO:0000256" key="6">
    <source>
        <dbReference type="ARBA" id="ARBA00048617"/>
    </source>
</evidence>
<dbReference type="EC" id="4.2.1.75" evidence="3 7"/>
<dbReference type="OrthoDB" id="443551at2759"/>
<dbReference type="Proteomes" id="UP000653305">
    <property type="component" value="Unassembled WGS sequence"/>
</dbReference>
<comment type="similarity">
    <text evidence="2 7">Belongs to the uroporphyrinogen-III synthase family.</text>
</comment>
<proteinExistence type="inferred from homology"/>
<dbReference type="GO" id="GO:0006780">
    <property type="term" value="P:uroporphyrinogen III biosynthetic process"/>
    <property type="evidence" value="ECO:0007669"/>
    <property type="project" value="UniProtKB-UniRule"/>
</dbReference>
<protein>
    <recommendedName>
        <fullName evidence="3 7">Uroporphyrinogen-III synthase</fullName>
        <ecNumber evidence="3 7">4.2.1.75</ecNumber>
    </recommendedName>
</protein>
<evidence type="ECO:0000256" key="3">
    <source>
        <dbReference type="ARBA" id="ARBA00013109"/>
    </source>
</evidence>
<evidence type="ECO:0000256" key="1">
    <source>
        <dbReference type="ARBA" id="ARBA00004772"/>
    </source>
</evidence>
<organism evidence="10 11">
    <name type="scientific">Phtheirospermum japonicum</name>
    <dbReference type="NCBI Taxonomy" id="374723"/>
    <lineage>
        <taxon>Eukaryota</taxon>
        <taxon>Viridiplantae</taxon>
        <taxon>Streptophyta</taxon>
        <taxon>Embryophyta</taxon>
        <taxon>Tracheophyta</taxon>
        <taxon>Spermatophyta</taxon>
        <taxon>Magnoliopsida</taxon>
        <taxon>eudicotyledons</taxon>
        <taxon>Gunneridae</taxon>
        <taxon>Pentapetalae</taxon>
        <taxon>asterids</taxon>
        <taxon>lamiids</taxon>
        <taxon>Lamiales</taxon>
        <taxon>Orobanchaceae</taxon>
        <taxon>Orobanchaceae incertae sedis</taxon>
        <taxon>Phtheirospermum</taxon>
    </lineage>
</organism>
<dbReference type="GO" id="GO:0006782">
    <property type="term" value="P:protoporphyrinogen IX biosynthetic process"/>
    <property type="evidence" value="ECO:0007669"/>
    <property type="project" value="UniProtKB-UniRule"/>
</dbReference>
<comment type="catalytic activity">
    <reaction evidence="6 7">
        <text>hydroxymethylbilane = uroporphyrinogen III + H2O</text>
        <dbReference type="Rhea" id="RHEA:18965"/>
        <dbReference type="ChEBI" id="CHEBI:15377"/>
        <dbReference type="ChEBI" id="CHEBI:57308"/>
        <dbReference type="ChEBI" id="CHEBI:57845"/>
        <dbReference type="EC" id="4.2.1.75"/>
    </reaction>
</comment>
<evidence type="ECO:0000256" key="8">
    <source>
        <dbReference type="SAM" id="MobiDB-lite"/>
    </source>
</evidence>
<evidence type="ECO:0000256" key="5">
    <source>
        <dbReference type="ARBA" id="ARBA00023244"/>
    </source>
</evidence>
<evidence type="ECO:0000256" key="7">
    <source>
        <dbReference type="RuleBase" id="RU366031"/>
    </source>
</evidence>
<feature type="domain" description="Tetrapyrrole biosynthesis uroporphyrinogen III synthase" evidence="9">
    <location>
        <begin position="72"/>
        <end position="223"/>
    </location>
</feature>
<dbReference type="PANTHER" id="PTHR38042:SF1">
    <property type="entry name" value="UROPORPHYRINOGEN-III SYNTHASE, CHLOROPLASTIC"/>
    <property type="match status" value="1"/>
</dbReference>
<accession>A0A830CXT5</accession>
<dbReference type="AlphaFoldDB" id="A0A830CXT5"/>
<keyword evidence="11" id="KW-1185">Reference proteome</keyword>
<gene>
    <name evidence="10" type="ORF">PHJA_002548600</name>
</gene>
<evidence type="ECO:0000256" key="2">
    <source>
        <dbReference type="ARBA" id="ARBA00008133"/>
    </source>
</evidence>
<comment type="caution">
    <text evidence="10">The sequence shown here is derived from an EMBL/GenBank/DDBJ whole genome shotgun (WGS) entry which is preliminary data.</text>
</comment>
<sequence>MSPFSLSTFGPVPHAIPCSSSSSSFLPASAWKLRRRTISLEIKCLASASAPLSSSSNPKVVVTRERGKNGKLIDALADRGINSLELPLIQHTQLPDLDKLSSLLSSTSFDWIIITSPEAGLVFLEAWNNYVDILLADVMYKHKLLIRRGAGTPKVRVGVVGAGTASVFDRIQPDLKQSLNVAFAPSKAIGKVLAAELPDHGNERCTVLYPASAKAGNEILANIENFKVSKKGRSDVEQGLFASLHFLQKTPDSGQPDSPDDSGQKAPDSCGKG</sequence>
<dbReference type="InterPro" id="IPR039793">
    <property type="entry name" value="UROS/Hem4"/>
</dbReference>
<keyword evidence="5 7" id="KW-0627">Porphyrin biosynthesis</keyword>